<dbReference type="InterPro" id="IPR025714">
    <property type="entry name" value="Methyltranfer_dom"/>
</dbReference>
<feature type="compositionally biased region" description="Polar residues" evidence="13">
    <location>
        <begin position="839"/>
        <end position="854"/>
    </location>
</feature>
<evidence type="ECO:0000256" key="11">
    <source>
        <dbReference type="ARBA" id="ARBA00048428"/>
    </source>
</evidence>
<dbReference type="Proteomes" id="UP000242474">
    <property type="component" value="Unassembled WGS sequence"/>
</dbReference>
<feature type="compositionally biased region" description="Pro residues" evidence="13">
    <location>
        <begin position="810"/>
        <end position="827"/>
    </location>
</feature>
<dbReference type="GO" id="GO:0030791">
    <property type="term" value="F:arsenite methyltransferase activity"/>
    <property type="evidence" value="ECO:0007669"/>
    <property type="project" value="UniProtKB-EC"/>
</dbReference>
<dbReference type="EC" id="2.1.1.137" evidence="7"/>
<keyword evidence="3" id="KW-0479">Metal-binding</keyword>
<reference evidence="15 16" key="1">
    <citation type="journal article" date="2015" name="Genome Biol. Evol.">
        <title>Phylogenomic analyses indicate that early fungi evolved digesting cell walls of algal ancestors of land plants.</title>
        <authorList>
            <person name="Chang Y."/>
            <person name="Wang S."/>
            <person name="Sekimoto S."/>
            <person name="Aerts A.L."/>
            <person name="Choi C."/>
            <person name="Clum A."/>
            <person name="LaButti K.M."/>
            <person name="Lindquist E.A."/>
            <person name="Yee Ngan C."/>
            <person name="Ohm R.A."/>
            <person name="Salamov A.A."/>
            <person name="Grigoriev I.V."/>
            <person name="Spatafora J.W."/>
            <person name="Berbee M.L."/>
        </authorList>
    </citation>
    <scope>NUCLEOTIDE SEQUENCE [LARGE SCALE GENOMIC DNA]</scope>
    <source>
        <strain evidence="15 16">NRRL 1564</strain>
    </source>
</reference>
<feature type="compositionally biased region" description="Low complexity" evidence="13">
    <location>
        <begin position="828"/>
        <end position="838"/>
    </location>
</feature>
<feature type="compositionally biased region" description="Polar residues" evidence="13">
    <location>
        <begin position="637"/>
        <end position="661"/>
    </location>
</feature>
<feature type="region of interest" description="Disordered" evidence="13">
    <location>
        <begin position="180"/>
        <end position="212"/>
    </location>
</feature>
<evidence type="ECO:0000256" key="6">
    <source>
        <dbReference type="ARBA" id="ARBA00034487"/>
    </source>
</evidence>
<evidence type="ECO:0000313" key="15">
    <source>
        <dbReference type="EMBL" id="PIA18569.1"/>
    </source>
</evidence>
<feature type="region of interest" description="Disordered" evidence="13">
    <location>
        <begin position="60"/>
        <end position="89"/>
    </location>
</feature>
<comment type="catalytic activity">
    <reaction evidence="9">
        <text>arsenic triglutathione + [thioredoxin]-dithiol + S-adenosyl-L-methionine + 2 H2O = methylarsonous acid + [thioredoxin]-disulfide + 3 glutathione + S-adenosyl-L-homocysteine + H(+)</text>
        <dbReference type="Rhea" id="RHEA:69460"/>
        <dbReference type="Rhea" id="RHEA-COMP:10698"/>
        <dbReference type="Rhea" id="RHEA-COMP:10700"/>
        <dbReference type="ChEBI" id="CHEBI:15377"/>
        <dbReference type="ChEBI" id="CHEBI:15378"/>
        <dbReference type="ChEBI" id="CHEBI:17826"/>
        <dbReference type="ChEBI" id="CHEBI:29950"/>
        <dbReference type="ChEBI" id="CHEBI:50058"/>
        <dbReference type="ChEBI" id="CHEBI:57856"/>
        <dbReference type="ChEBI" id="CHEBI:57925"/>
        <dbReference type="ChEBI" id="CHEBI:59789"/>
        <dbReference type="ChEBI" id="CHEBI:183640"/>
        <dbReference type="EC" id="2.1.1.137"/>
    </reaction>
</comment>
<dbReference type="SUPFAM" id="SSF53335">
    <property type="entry name" value="S-adenosyl-L-methionine-dependent methyltransferases"/>
    <property type="match status" value="1"/>
</dbReference>
<dbReference type="GO" id="GO:0008270">
    <property type="term" value="F:zinc ion binding"/>
    <property type="evidence" value="ECO:0007669"/>
    <property type="project" value="UniProtKB-KW"/>
</dbReference>
<evidence type="ECO:0000256" key="9">
    <source>
        <dbReference type="ARBA" id="ARBA00047941"/>
    </source>
</evidence>
<protein>
    <recommendedName>
        <fullName evidence="8">Arsenite methyltransferase</fullName>
        <ecNumber evidence="7">2.1.1.137</ecNumber>
    </recommendedName>
</protein>
<dbReference type="PANTHER" id="PTHR43675:SF8">
    <property type="entry name" value="ARSENITE METHYLTRANSFERASE"/>
    <property type="match status" value="1"/>
</dbReference>
<evidence type="ECO:0000259" key="14">
    <source>
        <dbReference type="PROSITE" id="PS50808"/>
    </source>
</evidence>
<evidence type="ECO:0000256" key="5">
    <source>
        <dbReference type="ARBA" id="ARBA00022833"/>
    </source>
</evidence>
<dbReference type="Pfam" id="PF02892">
    <property type="entry name" value="zf-BED"/>
    <property type="match status" value="1"/>
</dbReference>
<feature type="region of interest" description="Disordered" evidence="13">
    <location>
        <begin position="677"/>
        <end position="754"/>
    </location>
</feature>
<name>A0A2G5BHT2_COERN</name>
<feature type="compositionally biased region" description="Low complexity" evidence="13">
    <location>
        <begin position="783"/>
        <end position="805"/>
    </location>
</feature>
<dbReference type="InterPro" id="IPR029063">
    <property type="entry name" value="SAM-dependent_MTases_sf"/>
</dbReference>
<feature type="compositionally biased region" description="Low complexity" evidence="13">
    <location>
        <begin position="63"/>
        <end position="89"/>
    </location>
</feature>
<evidence type="ECO:0000256" key="13">
    <source>
        <dbReference type="SAM" id="MobiDB-lite"/>
    </source>
</evidence>
<organism evidence="15 16">
    <name type="scientific">Coemansia reversa (strain ATCC 12441 / NRRL 1564)</name>
    <dbReference type="NCBI Taxonomy" id="763665"/>
    <lineage>
        <taxon>Eukaryota</taxon>
        <taxon>Fungi</taxon>
        <taxon>Fungi incertae sedis</taxon>
        <taxon>Zoopagomycota</taxon>
        <taxon>Kickxellomycotina</taxon>
        <taxon>Kickxellomycetes</taxon>
        <taxon>Kickxellales</taxon>
        <taxon>Kickxellaceae</taxon>
        <taxon>Coemansia</taxon>
    </lineage>
</organism>
<dbReference type="InterPro" id="IPR003656">
    <property type="entry name" value="Znf_BED"/>
</dbReference>
<keyword evidence="16" id="KW-1185">Reference proteome</keyword>
<dbReference type="Gene3D" id="3.40.5.100">
    <property type="match status" value="1"/>
</dbReference>
<dbReference type="GO" id="GO:0003677">
    <property type="term" value="F:DNA binding"/>
    <property type="evidence" value="ECO:0007669"/>
    <property type="project" value="InterPro"/>
</dbReference>
<dbReference type="OrthoDB" id="8300214at2759"/>
<dbReference type="Gene3D" id="3.40.50.150">
    <property type="entry name" value="Vaccinia Virus protein VP39"/>
    <property type="match status" value="1"/>
</dbReference>
<keyword evidence="1" id="KW-0808">Transferase</keyword>
<evidence type="ECO:0000256" key="8">
    <source>
        <dbReference type="ARBA" id="ARBA00034545"/>
    </source>
</evidence>
<comment type="similarity">
    <text evidence="6">Belongs to the methyltransferase superfamily. Arsenite methyltransferase family.</text>
</comment>
<evidence type="ECO:0000256" key="7">
    <source>
        <dbReference type="ARBA" id="ARBA00034521"/>
    </source>
</evidence>
<dbReference type="EMBL" id="KZ303489">
    <property type="protein sequence ID" value="PIA18569.1"/>
    <property type="molecule type" value="Genomic_DNA"/>
</dbReference>
<gene>
    <name evidence="15" type="ORF">COEREDRAFT_13649</name>
</gene>
<dbReference type="PANTHER" id="PTHR43675">
    <property type="entry name" value="ARSENITE METHYLTRANSFERASE"/>
    <property type="match status" value="1"/>
</dbReference>
<evidence type="ECO:0000256" key="1">
    <source>
        <dbReference type="ARBA" id="ARBA00022679"/>
    </source>
</evidence>
<keyword evidence="4 12" id="KW-0863">Zinc-finger</keyword>
<dbReference type="Pfam" id="PF13847">
    <property type="entry name" value="Methyltransf_31"/>
    <property type="match status" value="1"/>
</dbReference>
<keyword evidence="2" id="KW-0949">S-adenosyl-L-methionine</keyword>
<evidence type="ECO:0000256" key="10">
    <source>
        <dbReference type="ARBA" id="ARBA00047943"/>
    </source>
</evidence>
<keyword evidence="5" id="KW-0862">Zinc</keyword>
<comment type="catalytic activity">
    <reaction evidence="11">
        <text>arsenic triglutathione + 3 [thioredoxin]-dithiol + 3 S-adenosyl-L-methionine = trimethylarsine + 3 [thioredoxin]-disulfide + 3 glutathione + 3 S-adenosyl-L-homocysteine + 3 H(+)</text>
        <dbReference type="Rhea" id="RHEA:69432"/>
        <dbReference type="Rhea" id="RHEA-COMP:10698"/>
        <dbReference type="Rhea" id="RHEA-COMP:10700"/>
        <dbReference type="ChEBI" id="CHEBI:15378"/>
        <dbReference type="ChEBI" id="CHEBI:27130"/>
        <dbReference type="ChEBI" id="CHEBI:29950"/>
        <dbReference type="ChEBI" id="CHEBI:50058"/>
        <dbReference type="ChEBI" id="CHEBI:57856"/>
        <dbReference type="ChEBI" id="CHEBI:57925"/>
        <dbReference type="ChEBI" id="CHEBI:59789"/>
        <dbReference type="ChEBI" id="CHEBI:183640"/>
        <dbReference type="EC" id="2.1.1.137"/>
    </reaction>
</comment>
<evidence type="ECO:0000256" key="3">
    <source>
        <dbReference type="ARBA" id="ARBA00022723"/>
    </source>
</evidence>
<proteinExistence type="inferred from homology"/>
<dbReference type="CDD" id="cd02440">
    <property type="entry name" value="AdoMet_MTases"/>
    <property type="match status" value="1"/>
</dbReference>
<feature type="region of interest" description="Disordered" evidence="13">
    <location>
        <begin position="622"/>
        <end position="661"/>
    </location>
</feature>
<dbReference type="STRING" id="763665.A0A2G5BHT2"/>
<sequence>MAPKHFAKVWKHFQRHEPTGRAKHHRAVCLYCSYELSGQPERMKTHLSRCQSCPQSIKDEYSTESATSSTTVVGSNENKNADNATTADATKTSPEAMAHAKQPHADSDLTIPATLIAPGPHLDQSQKRKRPIEDISGAEGLAGLPWAPTTNANVLVESSATAPPGFQQMYSLPAVATSMLRQPSTAPPTRTSQFPSASGLHQSSVDSTSGSCESSFLGVYDNVRGYYTRLSPLNKMQTSIGPTISPHPLIREAIANVPKAVRDRFYGCGVPLPTGIEGLRVLDLGCGAGRDCYVAAKLVGLQGEVIGVDMTDEQLRVAREYITEYSHTLGYQPHLRFLKGYIEFLSQLPELYPASIDLCISNNAVNLSPNKELVLRSVFEILKEGGEFQFCDIYADRRLPNHVRSHPVLMGECLGGALYTEDFKMLCQRVGFVDARQVNPPAAVRIESPELRDLVGATQFYSITFRLFKFSRASQVLEPTREDYGQVAIYRGTIEGQRARTRFDNQWAFEANRPVLVDGNTAVMLGESWLGRHFEVRGDRSQHFGRFAADPPEVLYEPWETDHEFEEYEIDSGGARMNSLGQYEPVVRRRGILPLPTPYLFNGMRQQQLLQQMQDIGIEFDDQSEPESRHGSPIHDTLQSPPSSHQSNAVPSRSSWRGQQASFPRLSSFSISQSNVRAEGISGSTSSKHDMMSGSSAGSQQQRRQSIKLQDRPDRRFVLPIDRVAGAVPRQQRIPLSMPSLQLTGSNSTSSTGTSIDSIVALEPHVGELSPRDSVESPEDDTLSLPPLLNSPSQKLPPLQPQRPQFEMPPAFPTAPPTAVPPQPLSPSPQLDQQQQQQHHSAVTMTASAATIES</sequence>
<feature type="compositionally biased region" description="Polar residues" evidence="13">
    <location>
        <begin position="677"/>
        <end position="686"/>
    </location>
</feature>
<dbReference type="PROSITE" id="PS50808">
    <property type="entry name" value="ZF_BED"/>
    <property type="match status" value="1"/>
</dbReference>
<dbReference type="InterPro" id="IPR026669">
    <property type="entry name" value="Arsenite_MeTrfase-like"/>
</dbReference>
<feature type="region of interest" description="Disordered" evidence="13">
    <location>
        <begin position="769"/>
        <end position="854"/>
    </location>
</feature>
<evidence type="ECO:0000313" key="16">
    <source>
        <dbReference type="Proteomes" id="UP000242474"/>
    </source>
</evidence>
<evidence type="ECO:0000256" key="12">
    <source>
        <dbReference type="PROSITE-ProRule" id="PRU00027"/>
    </source>
</evidence>
<feature type="compositionally biased region" description="Low complexity" evidence="13">
    <location>
        <begin position="744"/>
        <end position="754"/>
    </location>
</feature>
<comment type="catalytic activity">
    <reaction evidence="10">
        <text>arsenic triglutathione + 2 [thioredoxin]-dithiol + 2 S-adenosyl-L-methionine + H2O = dimethylarsinous acid + 2 [thioredoxin]-disulfide + 3 glutathione + 2 S-adenosyl-L-homocysteine + 2 H(+)</text>
        <dbReference type="Rhea" id="RHEA:69464"/>
        <dbReference type="Rhea" id="RHEA-COMP:10698"/>
        <dbReference type="Rhea" id="RHEA-COMP:10700"/>
        <dbReference type="ChEBI" id="CHEBI:15377"/>
        <dbReference type="ChEBI" id="CHEBI:15378"/>
        <dbReference type="ChEBI" id="CHEBI:23808"/>
        <dbReference type="ChEBI" id="CHEBI:29950"/>
        <dbReference type="ChEBI" id="CHEBI:50058"/>
        <dbReference type="ChEBI" id="CHEBI:57856"/>
        <dbReference type="ChEBI" id="CHEBI:57925"/>
        <dbReference type="ChEBI" id="CHEBI:59789"/>
        <dbReference type="ChEBI" id="CHEBI:183640"/>
        <dbReference type="EC" id="2.1.1.137"/>
    </reaction>
</comment>
<evidence type="ECO:0000256" key="2">
    <source>
        <dbReference type="ARBA" id="ARBA00022691"/>
    </source>
</evidence>
<accession>A0A2G5BHT2</accession>
<evidence type="ECO:0000256" key="4">
    <source>
        <dbReference type="ARBA" id="ARBA00022771"/>
    </source>
</evidence>
<feature type="domain" description="BED-type" evidence="14">
    <location>
        <begin position="4"/>
        <end position="60"/>
    </location>
</feature>
<feature type="compositionally biased region" description="Low complexity" evidence="13">
    <location>
        <begin position="693"/>
        <end position="704"/>
    </location>
</feature>
<dbReference type="AlphaFoldDB" id="A0A2G5BHT2"/>